<name>A0AB36J6R7_9BACL</name>
<dbReference type="RefSeq" id="WP_076138909.1">
    <property type="nucleotide sequence ID" value="NZ_MKQM01000081.1"/>
</dbReference>
<evidence type="ECO:0000313" key="3">
    <source>
        <dbReference type="Proteomes" id="UP000187323"/>
    </source>
</evidence>
<feature type="transmembrane region" description="Helical" evidence="1">
    <location>
        <begin position="123"/>
        <end position="149"/>
    </location>
</feature>
<keyword evidence="1" id="KW-0812">Transmembrane</keyword>
<feature type="transmembrane region" description="Helical" evidence="1">
    <location>
        <begin position="193"/>
        <end position="211"/>
    </location>
</feature>
<feature type="transmembrane region" description="Helical" evidence="1">
    <location>
        <begin position="169"/>
        <end position="187"/>
    </location>
</feature>
<sequence>MIYLLLGVFDASAVIILALKLYRLPFREYIKDIALMSLGVSLFSYLMRIVIGIPTLDLPIQVIFFILFFRYRLKIKLFYSSLITSASLNAYIIVQLFILYGFIFAGTLEYNVVFQTRDLQIQLIQILSIIVSYLAAFLFHLFGWGFSFIIRPPHQFSIKEDYFSGENKALLLTTLSTLVGVSLALVITFNFYAFFLIPSFLIVYSISYYFSQKRDQQG</sequence>
<organism evidence="2 3">
    <name type="scientific">Paenibacillus odorifer</name>
    <dbReference type="NCBI Taxonomy" id="189426"/>
    <lineage>
        <taxon>Bacteria</taxon>
        <taxon>Bacillati</taxon>
        <taxon>Bacillota</taxon>
        <taxon>Bacilli</taxon>
        <taxon>Bacillales</taxon>
        <taxon>Paenibacillaceae</taxon>
        <taxon>Paenibacillus</taxon>
    </lineage>
</organism>
<dbReference type="Proteomes" id="UP000187323">
    <property type="component" value="Unassembled WGS sequence"/>
</dbReference>
<proteinExistence type="predicted"/>
<keyword evidence="1" id="KW-0472">Membrane</keyword>
<comment type="caution">
    <text evidence="2">The sequence shown here is derived from an EMBL/GenBank/DDBJ whole genome shotgun (WGS) entry which is preliminary data.</text>
</comment>
<evidence type="ECO:0000256" key="1">
    <source>
        <dbReference type="SAM" id="Phobius"/>
    </source>
</evidence>
<feature type="transmembrane region" description="Helical" evidence="1">
    <location>
        <begin position="81"/>
        <end position="103"/>
    </location>
</feature>
<gene>
    <name evidence="2" type="ORF">BSK47_31045</name>
</gene>
<reference evidence="2 3" key="1">
    <citation type="submission" date="2016-10" db="EMBL/GenBank/DDBJ databases">
        <title>Paenibacillus species isolates.</title>
        <authorList>
            <person name="Beno S.M."/>
        </authorList>
    </citation>
    <scope>NUCLEOTIDE SEQUENCE [LARGE SCALE GENOMIC DNA]</scope>
    <source>
        <strain evidence="2 3">FSL H7-0918</strain>
    </source>
</reference>
<accession>A0AB36J6R7</accession>
<keyword evidence="1" id="KW-1133">Transmembrane helix</keyword>
<protein>
    <submittedName>
        <fullName evidence="2">Uncharacterized protein</fullName>
    </submittedName>
</protein>
<dbReference type="EMBL" id="MPTO01000050">
    <property type="protein sequence ID" value="OME10275.1"/>
    <property type="molecule type" value="Genomic_DNA"/>
</dbReference>
<evidence type="ECO:0000313" key="2">
    <source>
        <dbReference type="EMBL" id="OME10275.1"/>
    </source>
</evidence>
<dbReference type="AlphaFoldDB" id="A0AB36J6R7"/>
<feature type="transmembrane region" description="Helical" evidence="1">
    <location>
        <begin position="45"/>
        <end position="69"/>
    </location>
</feature>